<organism evidence="1 2">
    <name type="scientific">Corallococcus terminator</name>
    <dbReference type="NCBI Taxonomy" id="2316733"/>
    <lineage>
        <taxon>Bacteria</taxon>
        <taxon>Pseudomonadati</taxon>
        <taxon>Myxococcota</taxon>
        <taxon>Myxococcia</taxon>
        <taxon>Myxococcales</taxon>
        <taxon>Cystobacterineae</taxon>
        <taxon>Myxococcaceae</taxon>
        <taxon>Corallococcus</taxon>
    </lineage>
</organism>
<accession>A0A3A8IH00</accession>
<dbReference type="RefSeq" id="WP_120543293.1">
    <property type="nucleotide sequence ID" value="NZ_RAVZ01000202.1"/>
</dbReference>
<dbReference type="Proteomes" id="UP000268094">
    <property type="component" value="Unassembled WGS sequence"/>
</dbReference>
<dbReference type="OrthoDB" id="5522062at2"/>
<evidence type="ECO:0000313" key="1">
    <source>
        <dbReference type="EMBL" id="RKG81928.1"/>
    </source>
</evidence>
<keyword evidence="2" id="KW-1185">Reference proteome</keyword>
<keyword evidence="1" id="KW-0378">Hydrolase</keyword>
<sequence>MTAGRAWEGNVRARLYERVRERGYDSLTAFADAHPAVPLYVLADTLGKDDVAAVQVFSGLLGEAEQRHRVTRLVRDVLARELAEDFPNGWPAVVDDSNRFDLALALARWSSYAPETHEERVRKAGDALLVHPPPPGWRPLGPDDEFLRTLLPDEET</sequence>
<comment type="caution">
    <text evidence="1">The sequence shown here is derived from an EMBL/GenBank/DDBJ whole genome shotgun (WGS) entry which is preliminary data.</text>
</comment>
<proteinExistence type="predicted"/>
<dbReference type="GO" id="GO:0016787">
    <property type="term" value="F:hydrolase activity"/>
    <property type="evidence" value="ECO:0007669"/>
    <property type="project" value="UniProtKB-KW"/>
</dbReference>
<dbReference type="AlphaFoldDB" id="A0A3A8IH00"/>
<name>A0A3A8IH00_9BACT</name>
<protein>
    <submittedName>
        <fullName evidence="1">NUDIX hydrolase</fullName>
    </submittedName>
</protein>
<reference evidence="2" key="1">
    <citation type="submission" date="2018-09" db="EMBL/GenBank/DDBJ databases">
        <authorList>
            <person name="Livingstone P.G."/>
            <person name="Whitworth D.E."/>
        </authorList>
    </citation>
    <scope>NUCLEOTIDE SEQUENCE [LARGE SCALE GENOMIC DNA]</scope>
    <source>
        <strain evidence="2">CA054A</strain>
    </source>
</reference>
<gene>
    <name evidence="1" type="ORF">D7V88_25820</name>
</gene>
<dbReference type="EMBL" id="RAVZ01000202">
    <property type="protein sequence ID" value="RKG81928.1"/>
    <property type="molecule type" value="Genomic_DNA"/>
</dbReference>
<evidence type="ECO:0000313" key="2">
    <source>
        <dbReference type="Proteomes" id="UP000268094"/>
    </source>
</evidence>